<comment type="caution">
    <text evidence="1">The sequence shown here is derived from an EMBL/GenBank/DDBJ whole genome shotgun (WGS) entry which is preliminary data.</text>
</comment>
<dbReference type="EMBL" id="QYUR01000002">
    <property type="protein sequence ID" value="RJG13029.1"/>
    <property type="molecule type" value="Genomic_DNA"/>
</dbReference>
<evidence type="ECO:0000313" key="2">
    <source>
        <dbReference type="Proteomes" id="UP000284021"/>
    </source>
</evidence>
<dbReference type="OrthoDB" id="9836140at2"/>
<gene>
    <name evidence="1" type="ORF">D3879_07065</name>
</gene>
<dbReference type="RefSeq" id="WP_119953351.1">
    <property type="nucleotide sequence ID" value="NZ_QYUR01000002.1"/>
</dbReference>
<proteinExistence type="predicted"/>
<dbReference type="AlphaFoldDB" id="A0A418XKL2"/>
<dbReference type="Proteomes" id="UP000284021">
    <property type="component" value="Unassembled WGS sequence"/>
</dbReference>
<keyword evidence="2" id="KW-1185">Reference proteome</keyword>
<protein>
    <recommendedName>
        <fullName evidence="3">Lipoprotein</fullName>
    </recommendedName>
</protein>
<name>A0A418XKL2_9PSED</name>
<organism evidence="1 2">
    <name type="scientific">Pseudomonas cavernicola</name>
    <dbReference type="NCBI Taxonomy" id="2320866"/>
    <lineage>
        <taxon>Bacteria</taxon>
        <taxon>Pseudomonadati</taxon>
        <taxon>Pseudomonadota</taxon>
        <taxon>Gammaproteobacteria</taxon>
        <taxon>Pseudomonadales</taxon>
        <taxon>Pseudomonadaceae</taxon>
        <taxon>Pseudomonas</taxon>
    </lineage>
</organism>
<dbReference type="PROSITE" id="PS51257">
    <property type="entry name" value="PROKAR_LIPOPROTEIN"/>
    <property type="match status" value="1"/>
</dbReference>
<sequence length="144" mass="16427">MRALTYIILTLLLVGCGSETIQIPEQSEIQEINICQGRHDCNIGKSMINDQYIIKKALQETLKHSQSWQTEPEMALTTGWLTYPTPTDTVAFKGRDNNTLLVLWFGSGWIGTWQIKEGKHVKFFKRVSAEEVKSLRLTLSMKNP</sequence>
<evidence type="ECO:0008006" key="3">
    <source>
        <dbReference type="Google" id="ProtNLM"/>
    </source>
</evidence>
<accession>A0A418XKL2</accession>
<evidence type="ECO:0000313" key="1">
    <source>
        <dbReference type="EMBL" id="RJG13029.1"/>
    </source>
</evidence>
<reference evidence="1 2" key="1">
    <citation type="submission" date="2018-09" db="EMBL/GenBank/DDBJ databases">
        <authorList>
            <person name="Zhu H."/>
        </authorList>
    </citation>
    <scope>NUCLEOTIDE SEQUENCE [LARGE SCALE GENOMIC DNA]</scope>
    <source>
        <strain evidence="1 2">K1S02-6</strain>
    </source>
</reference>